<keyword evidence="1" id="KW-0472">Membrane</keyword>
<feature type="transmembrane region" description="Helical" evidence="1">
    <location>
        <begin position="15"/>
        <end position="35"/>
    </location>
</feature>
<proteinExistence type="predicted"/>
<evidence type="ECO:0000256" key="1">
    <source>
        <dbReference type="SAM" id="Phobius"/>
    </source>
</evidence>
<evidence type="ECO:0000313" key="2">
    <source>
        <dbReference type="EMBL" id="DAE17495.1"/>
    </source>
</evidence>
<dbReference type="EMBL" id="BK015641">
    <property type="protein sequence ID" value="DAE17495.1"/>
    <property type="molecule type" value="Genomic_DNA"/>
</dbReference>
<organism evidence="2">
    <name type="scientific">Siphoviridae sp. ctoRD1</name>
    <dbReference type="NCBI Taxonomy" id="2825669"/>
    <lineage>
        <taxon>Viruses</taxon>
        <taxon>Duplodnaviria</taxon>
        <taxon>Heunggongvirae</taxon>
        <taxon>Uroviricota</taxon>
        <taxon>Caudoviricetes</taxon>
    </lineage>
</organism>
<sequence length="36" mass="4320">MLLMRYFGPCGNHDFTIYFVISWLLLLFPANLMIIR</sequence>
<accession>A0A8S5QE11</accession>
<keyword evidence="1" id="KW-1133">Transmembrane helix</keyword>
<name>A0A8S5QE11_9CAUD</name>
<protein>
    <submittedName>
        <fullName evidence="2">Uncharacterized protein</fullName>
    </submittedName>
</protein>
<keyword evidence="1" id="KW-0812">Transmembrane</keyword>
<reference evidence="2" key="1">
    <citation type="journal article" date="2021" name="Proc. Natl. Acad. Sci. U.S.A.">
        <title>A Catalog of Tens of Thousands of Viruses from Human Metagenomes Reveals Hidden Associations with Chronic Diseases.</title>
        <authorList>
            <person name="Tisza M.J."/>
            <person name="Buck C.B."/>
        </authorList>
    </citation>
    <scope>NUCLEOTIDE SEQUENCE</scope>
    <source>
        <strain evidence="2">CtoRD1</strain>
    </source>
</reference>